<feature type="region of interest" description="Disordered" evidence="1">
    <location>
        <begin position="47"/>
        <end position="73"/>
    </location>
</feature>
<dbReference type="OrthoDB" id="2269034at2759"/>
<dbReference type="Gene3D" id="1.20.1280.50">
    <property type="match status" value="1"/>
</dbReference>
<dbReference type="InParanoid" id="A0A409W9X6"/>
<accession>A0A409W9X6</accession>
<dbReference type="Proteomes" id="UP000284706">
    <property type="component" value="Unassembled WGS sequence"/>
</dbReference>
<reference evidence="2 3" key="1">
    <citation type="journal article" date="2018" name="Evol. Lett.">
        <title>Horizontal gene cluster transfer increased hallucinogenic mushroom diversity.</title>
        <authorList>
            <person name="Reynolds H.T."/>
            <person name="Vijayakumar V."/>
            <person name="Gluck-Thaler E."/>
            <person name="Korotkin H.B."/>
            <person name="Matheny P.B."/>
            <person name="Slot J.C."/>
        </authorList>
    </citation>
    <scope>NUCLEOTIDE SEQUENCE [LARGE SCALE GENOMIC DNA]</scope>
    <source>
        <strain evidence="2 3">SRW20</strain>
    </source>
</reference>
<feature type="compositionally biased region" description="Polar residues" evidence="1">
    <location>
        <begin position="586"/>
        <end position="595"/>
    </location>
</feature>
<dbReference type="AlphaFoldDB" id="A0A409W9X6"/>
<protein>
    <submittedName>
        <fullName evidence="2">Uncharacterized protein</fullName>
    </submittedName>
</protein>
<comment type="caution">
    <text evidence="2">The sequence shown here is derived from an EMBL/GenBank/DDBJ whole genome shotgun (WGS) entry which is preliminary data.</text>
</comment>
<organism evidence="2 3">
    <name type="scientific">Gymnopilus dilepis</name>
    <dbReference type="NCBI Taxonomy" id="231916"/>
    <lineage>
        <taxon>Eukaryota</taxon>
        <taxon>Fungi</taxon>
        <taxon>Dikarya</taxon>
        <taxon>Basidiomycota</taxon>
        <taxon>Agaricomycotina</taxon>
        <taxon>Agaricomycetes</taxon>
        <taxon>Agaricomycetidae</taxon>
        <taxon>Agaricales</taxon>
        <taxon>Agaricineae</taxon>
        <taxon>Hymenogastraceae</taxon>
        <taxon>Gymnopilus</taxon>
    </lineage>
</organism>
<proteinExistence type="predicted"/>
<evidence type="ECO:0000313" key="2">
    <source>
        <dbReference type="EMBL" id="PPQ75289.1"/>
    </source>
</evidence>
<evidence type="ECO:0000313" key="3">
    <source>
        <dbReference type="Proteomes" id="UP000284706"/>
    </source>
</evidence>
<keyword evidence="3" id="KW-1185">Reference proteome</keyword>
<gene>
    <name evidence="2" type="ORF">CVT26_015262</name>
</gene>
<sequence>MINIDQGQIISDPPRRNFLLVYPGVPSLSTTLQGIVVAPTLKMDLINQGTRNHQSRRRARSAPPIDDPAELPDIRPSSPDCCCMDCDAVEHLRLRISESLSVSDDLRLQLSAAQTKINHAHSRIVRRLAPEIMSLIFESCVADPKWEAFPHKSSTVPPLAQLTIGAVCRTWRQIAWSSPQLWTTIAFNPRQRGLLRQIDRARDWLSRSGELPLTIKMTTRNGHERQVVWKAAFTLLNGYYTRWKYVDLNLPDYLLQYLPDGTCHASPMIERFRVNALFGIADSDPSPMCAFQDVSSKWTHVTHACLSYISIDQALELLSLAPQLQDLKVKHAMETKDQSSLPEQPIEHQLLCLTVSEETGDFVQFFEHVLLPRLVKLDCDSNSPTICEALIAFLSRSHSPLLVLYFHGTSNQRKLAELFSLTPSLVEMCLILDGGSDPDNILQMLADTSLRTSDDQTQALLPALRSLQFWPDERFSWKSFVNIFGPLNDLHNPLRRPLRVVQLILDESIMSFLADEDDELFIPLDDLKSIMGLIQEGISINIRTTEDDEPADDLGHDVIALSMAYHFDRHGFELQSDSESDAGSEFSASTSLIYR</sequence>
<feature type="region of interest" description="Disordered" evidence="1">
    <location>
        <begin position="575"/>
        <end position="595"/>
    </location>
</feature>
<evidence type="ECO:0000256" key="1">
    <source>
        <dbReference type="SAM" id="MobiDB-lite"/>
    </source>
</evidence>
<dbReference type="EMBL" id="NHYE01005273">
    <property type="protein sequence ID" value="PPQ75289.1"/>
    <property type="molecule type" value="Genomic_DNA"/>
</dbReference>
<name>A0A409W9X6_9AGAR</name>